<dbReference type="AlphaFoldDB" id="A0AAE1PCK3"/>
<keyword evidence="4" id="KW-1185">Reference proteome</keyword>
<dbReference type="InterPro" id="IPR050439">
    <property type="entry name" value="ADAMTS_ADAMTS-like"/>
</dbReference>
<protein>
    <submittedName>
        <fullName evidence="3">Uncharacterized protein</fullName>
    </submittedName>
</protein>
<accession>A0AAE1PCK3</accession>
<reference evidence="3" key="1">
    <citation type="submission" date="2023-11" db="EMBL/GenBank/DDBJ databases">
        <title>Genome assemblies of two species of porcelain crab, Petrolisthes cinctipes and Petrolisthes manimaculis (Anomura: Porcellanidae).</title>
        <authorList>
            <person name="Angst P."/>
        </authorList>
    </citation>
    <scope>NUCLEOTIDE SEQUENCE</scope>
    <source>
        <strain evidence="3">PB745_02</strain>
        <tissue evidence="3">Gill</tissue>
    </source>
</reference>
<dbReference type="GO" id="GO:0030198">
    <property type="term" value="P:extracellular matrix organization"/>
    <property type="evidence" value="ECO:0007669"/>
    <property type="project" value="TreeGrafter"/>
</dbReference>
<evidence type="ECO:0000256" key="1">
    <source>
        <dbReference type="ARBA" id="ARBA00004613"/>
    </source>
</evidence>
<dbReference type="PANTHER" id="PTHR13723">
    <property type="entry name" value="ADAMTS A DISINTEGRIN AND METALLOPROTEASE WITH THROMBOSPONDIN MOTIFS PROTEASE"/>
    <property type="match status" value="1"/>
</dbReference>
<dbReference type="GO" id="GO:0031012">
    <property type="term" value="C:extracellular matrix"/>
    <property type="evidence" value="ECO:0007669"/>
    <property type="project" value="TreeGrafter"/>
</dbReference>
<dbReference type="GO" id="GO:0005576">
    <property type="term" value="C:extracellular region"/>
    <property type="evidence" value="ECO:0007669"/>
    <property type="project" value="UniProtKB-SubCell"/>
</dbReference>
<gene>
    <name evidence="3" type="ORF">Pmani_023365</name>
</gene>
<dbReference type="InterPro" id="IPR000884">
    <property type="entry name" value="TSP1_rpt"/>
</dbReference>
<dbReference type="Gene3D" id="2.20.100.10">
    <property type="entry name" value="Thrombospondin type-1 (TSP1) repeat"/>
    <property type="match status" value="1"/>
</dbReference>
<dbReference type="GO" id="GO:0006508">
    <property type="term" value="P:proteolysis"/>
    <property type="evidence" value="ECO:0007669"/>
    <property type="project" value="TreeGrafter"/>
</dbReference>
<organism evidence="3 4">
    <name type="scientific">Petrolisthes manimaculis</name>
    <dbReference type="NCBI Taxonomy" id="1843537"/>
    <lineage>
        <taxon>Eukaryota</taxon>
        <taxon>Metazoa</taxon>
        <taxon>Ecdysozoa</taxon>
        <taxon>Arthropoda</taxon>
        <taxon>Crustacea</taxon>
        <taxon>Multicrustacea</taxon>
        <taxon>Malacostraca</taxon>
        <taxon>Eumalacostraca</taxon>
        <taxon>Eucarida</taxon>
        <taxon>Decapoda</taxon>
        <taxon>Pleocyemata</taxon>
        <taxon>Anomura</taxon>
        <taxon>Galatheoidea</taxon>
        <taxon>Porcellanidae</taxon>
        <taxon>Petrolisthes</taxon>
    </lineage>
</organism>
<evidence type="ECO:0000313" key="4">
    <source>
        <dbReference type="Proteomes" id="UP001292094"/>
    </source>
</evidence>
<proteinExistence type="predicted"/>
<keyword evidence="2" id="KW-0964">Secreted</keyword>
<evidence type="ECO:0000313" key="3">
    <source>
        <dbReference type="EMBL" id="KAK4304702.1"/>
    </source>
</evidence>
<comment type="subcellular location">
    <subcellularLocation>
        <location evidence="1">Secreted</location>
    </subcellularLocation>
</comment>
<dbReference type="SUPFAM" id="SSF82895">
    <property type="entry name" value="TSP-1 type 1 repeat"/>
    <property type="match status" value="1"/>
</dbReference>
<comment type="caution">
    <text evidence="3">The sequence shown here is derived from an EMBL/GenBank/DDBJ whole genome shotgun (WGS) entry which is preliminary data.</text>
</comment>
<dbReference type="PROSITE" id="PS50092">
    <property type="entry name" value="TSP1"/>
    <property type="match status" value="1"/>
</dbReference>
<dbReference type="Proteomes" id="UP001292094">
    <property type="component" value="Unassembled WGS sequence"/>
</dbReference>
<dbReference type="PANTHER" id="PTHR13723:SF281">
    <property type="entry name" value="PAPILIN"/>
    <property type="match status" value="1"/>
</dbReference>
<evidence type="ECO:0000256" key="2">
    <source>
        <dbReference type="ARBA" id="ARBA00022525"/>
    </source>
</evidence>
<name>A0AAE1PCK3_9EUCA</name>
<sequence>MLWSIGKPMPLLDLRKEITHGRWSSWITTTCTKTCGGGIGESVRYCNNPTPSLLGRGCRGKSHRKGPCNVRPCGQISAKTEDLIRKIIREVDMN</sequence>
<dbReference type="GO" id="GO:0004222">
    <property type="term" value="F:metalloendopeptidase activity"/>
    <property type="evidence" value="ECO:0007669"/>
    <property type="project" value="TreeGrafter"/>
</dbReference>
<dbReference type="EMBL" id="JAWZYT010002398">
    <property type="protein sequence ID" value="KAK4304702.1"/>
    <property type="molecule type" value="Genomic_DNA"/>
</dbReference>
<dbReference type="InterPro" id="IPR036383">
    <property type="entry name" value="TSP1_rpt_sf"/>
</dbReference>
<dbReference type="Pfam" id="PF00090">
    <property type="entry name" value="TSP_1"/>
    <property type="match status" value="1"/>
</dbReference>